<dbReference type="InterPro" id="IPR040676">
    <property type="entry name" value="DUF5641"/>
</dbReference>
<dbReference type="InterPro" id="IPR036397">
    <property type="entry name" value="RNaseH_sf"/>
</dbReference>
<reference key="2">
    <citation type="submission" date="2011-10" db="EMBL/GenBank/DDBJ databases">
        <title>The genome and transcriptome sequence of Clonorchis sinensis provide insights into the carcinogenic liver fluke.</title>
        <authorList>
            <person name="Wang X."/>
            <person name="Huang Y."/>
            <person name="Chen W."/>
            <person name="Liu H."/>
            <person name="Guo L."/>
            <person name="Chen Y."/>
            <person name="Luo F."/>
            <person name="Zhou W."/>
            <person name="Sun J."/>
            <person name="Mao Q."/>
            <person name="Liang P."/>
            <person name="Zhou C."/>
            <person name="Tian Y."/>
            <person name="Men J."/>
            <person name="Lv X."/>
            <person name="Huang L."/>
            <person name="Zhou J."/>
            <person name="Hu Y."/>
            <person name="Li R."/>
            <person name="Zhang F."/>
            <person name="Lei H."/>
            <person name="Li X."/>
            <person name="Hu X."/>
            <person name="Liang C."/>
            <person name="Xu J."/>
            <person name="Wu Z."/>
            <person name="Yu X."/>
        </authorList>
    </citation>
    <scope>NUCLEOTIDE SEQUENCE</scope>
    <source>
        <strain>Henan</strain>
    </source>
</reference>
<dbReference type="PANTHER" id="PTHR47331">
    <property type="entry name" value="PHD-TYPE DOMAIN-CONTAINING PROTEIN"/>
    <property type="match status" value="1"/>
</dbReference>
<dbReference type="GO" id="GO:0003676">
    <property type="term" value="F:nucleic acid binding"/>
    <property type="evidence" value="ECO:0007669"/>
    <property type="project" value="InterPro"/>
</dbReference>
<evidence type="ECO:0000259" key="1">
    <source>
        <dbReference type="Pfam" id="PF18701"/>
    </source>
</evidence>
<dbReference type="Pfam" id="PF18701">
    <property type="entry name" value="DUF5641"/>
    <property type="match status" value="1"/>
</dbReference>
<reference evidence="2" key="1">
    <citation type="journal article" date="2011" name="Genome Biol.">
        <title>The draft genome of the carcinogenic human liver fluke Clonorchis sinensis.</title>
        <authorList>
            <person name="Wang X."/>
            <person name="Chen W."/>
            <person name="Huang Y."/>
            <person name="Sun J."/>
            <person name="Men J."/>
            <person name="Liu H."/>
            <person name="Luo F."/>
            <person name="Guo L."/>
            <person name="Lv X."/>
            <person name="Deng C."/>
            <person name="Zhou C."/>
            <person name="Fan Y."/>
            <person name="Li X."/>
            <person name="Huang L."/>
            <person name="Hu Y."/>
            <person name="Liang C."/>
            <person name="Hu X."/>
            <person name="Xu J."/>
            <person name="Yu X."/>
        </authorList>
    </citation>
    <scope>NUCLEOTIDE SEQUENCE [LARGE SCALE GENOMIC DNA]</scope>
    <source>
        <strain evidence="2">Henan</strain>
    </source>
</reference>
<accession>G7YJY6</accession>
<dbReference type="Gene3D" id="3.30.420.10">
    <property type="entry name" value="Ribonuclease H-like superfamily/Ribonuclease H"/>
    <property type="match status" value="1"/>
</dbReference>
<proteinExistence type="predicted"/>
<name>G7YJY6_CLOSI</name>
<dbReference type="EMBL" id="DF143457">
    <property type="protein sequence ID" value="GAA53269.1"/>
    <property type="molecule type" value="Genomic_DNA"/>
</dbReference>
<keyword evidence="3" id="KW-1185">Reference proteome</keyword>
<dbReference type="AlphaFoldDB" id="G7YJY6"/>
<dbReference type="InterPro" id="IPR012337">
    <property type="entry name" value="RNaseH-like_sf"/>
</dbReference>
<organism evidence="2 3">
    <name type="scientific">Clonorchis sinensis</name>
    <name type="common">Chinese liver fluke</name>
    <dbReference type="NCBI Taxonomy" id="79923"/>
    <lineage>
        <taxon>Eukaryota</taxon>
        <taxon>Metazoa</taxon>
        <taxon>Spiralia</taxon>
        <taxon>Lophotrochozoa</taxon>
        <taxon>Platyhelminthes</taxon>
        <taxon>Trematoda</taxon>
        <taxon>Digenea</taxon>
        <taxon>Opisthorchiida</taxon>
        <taxon>Opisthorchiata</taxon>
        <taxon>Opisthorchiidae</taxon>
        <taxon>Clonorchis</taxon>
    </lineage>
</organism>
<sequence length="373" mass="42793">MHYHKIQGYCVTSEVIVSIRQAFWPIHGHTTVKRVIGRCLACRRRLATARQQLIAPLPLAKVERGWRCFSDVGIDYFGPVLTKRGRSMEKRCGCLFTCLQTGAVHIELVHSMSTDSFIMALMRFIARRGSPEEIFSDNSSNCVRAIGERREHLKSWDQEQINHRLLKQEVQWHFQPPSASHRGGVWEGMVRSARRVLTAIASEQVIPDETLLNFLSEVERILNNRPIVSPRSDVRDKLALSPNMLLLLEENTGIPSHCSYAENFTRKWKHVNYLADVFWKMWMKEYLPTLQIRQKWSLKTRNLKEDDVVLVVSDGVQKERWPLGIVPSCAVCSDGIVRTVSVKTATGTIRRGTRRLCLLEGDEWSVDFLGNLV</sequence>
<evidence type="ECO:0000313" key="2">
    <source>
        <dbReference type="EMBL" id="GAA53269.1"/>
    </source>
</evidence>
<gene>
    <name evidence="2" type="ORF">CLF_109917</name>
</gene>
<evidence type="ECO:0000313" key="3">
    <source>
        <dbReference type="Proteomes" id="UP000008909"/>
    </source>
</evidence>
<dbReference type="SUPFAM" id="SSF53098">
    <property type="entry name" value="Ribonuclease H-like"/>
    <property type="match status" value="1"/>
</dbReference>
<dbReference type="Proteomes" id="UP000008909">
    <property type="component" value="Unassembled WGS sequence"/>
</dbReference>
<feature type="domain" description="DUF5641" evidence="1">
    <location>
        <begin position="267"/>
        <end position="359"/>
    </location>
</feature>
<protein>
    <recommendedName>
        <fullName evidence="1">DUF5641 domain-containing protein</fullName>
    </recommendedName>
</protein>